<dbReference type="AlphaFoldDB" id="A0A1I1L1H1"/>
<dbReference type="RefSeq" id="WP_091513557.1">
    <property type="nucleotide sequence ID" value="NZ_FOLE01000007.1"/>
</dbReference>
<evidence type="ECO:0000313" key="1">
    <source>
        <dbReference type="EMBL" id="SFC64828.1"/>
    </source>
</evidence>
<dbReference type="SUPFAM" id="SSF48452">
    <property type="entry name" value="TPR-like"/>
    <property type="match status" value="2"/>
</dbReference>
<proteinExistence type="predicted"/>
<dbReference type="OrthoDB" id="1466726at2"/>
<gene>
    <name evidence="1" type="ORF">SAMN05421780_107226</name>
</gene>
<dbReference type="STRING" id="927664.SAMN05421780_107226"/>
<sequence length="493" mass="56662">MGKKILLLGLIILLLSAKSYGYFTMTPALDMAHSQLLELRIFSAQKIIQEEKIKQPENSLCYYLESYLMVTKILLEDDKNLYEKLAKNEDYFLKKTAEDSDKNSPYYAFVRAEIKLQWAFVKTKFGDEISAAWSMRQAYKLLSENTRSFPDFLPQRKSLGMLQILIGSVPEQYTWIVHTAGLYGDIKTGMTNMKAASRLADNFGEEAQLLTALVQVYILHQPQEAIATLAAKYKANSSNLLVCFLYGTVLCKNAQSEAALPVFLNYPKGADYGHLMTISYMIGEIFLQKSQYEKAITYYDFFIKKHKGINYKKDAHYKIFLAYWLQNKRKEAQLYFDKIRTEGRSTVEADRYAAQVYEQGAWPNPVLMHVRLATDGGYHEQAQEALKQLNTNILSKNKKDLVEYFYRSARLYHQTRDTAQAIYFYKQTVEQGKDLPYYFAANSALQLGYLYQAQGNAAAACQSFERTLAFRKHEYKNSLDNKAKAAISALNCR</sequence>
<evidence type="ECO:0000313" key="2">
    <source>
        <dbReference type="Proteomes" id="UP000199514"/>
    </source>
</evidence>
<name>A0A1I1L1H1_9BACT</name>
<dbReference type="EMBL" id="FOLE01000007">
    <property type="protein sequence ID" value="SFC64828.1"/>
    <property type="molecule type" value="Genomic_DNA"/>
</dbReference>
<protein>
    <submittedName>
        <fullName evidence="1">Tetratricopeptide repeat-containing protein</fullName>
    </submittedName>
</protein>
<organism evidence="1 2">
    <name type="scientific">Flexibacter flexilis DSM 6793</name>
    <dbReference type="NCBI Taxonomy" id="927664"/>
    <lineage>
        <taxon>Bacteria</taxon>
        <taxon>Pseudomonadati</taxon>
        <taxon>Bacteroidota</taxon>
        <taxon>Cytophagia</taxon>
        <taxon>Cytophagales</taxon>
        <taxon>Flexibacteraceae</taxon>
        <taxon>Flexibacter</taxon>
    </lineage>
</organism>
<dbReference type="InterPro" id="IPR011990">
    <property type="entry name" value="TPR-like_helical_dom_sf"/>
</dbReference>
<dbReference type="Proteomes" id="UP000199514">
    <property type="component" value="Unassembled WGS sequence"/>
</dbReference>
<dbReference type="Gene3D" id="1.25.40.10">
    <property type="entry name" value="Tetratricopeptide repeat domain"/>
    <property type="match status" value="2"/>
</dbReference>
<accession>A0A1I1L1H1</accession>
<keyword evidence="2" id="KW-1185">Reference proteome</keyword>
<reference evidence="1 2" key="1">
    <citation type="submission" date="2016-10" db="EMBL/GenBank/DDBJ databases">
        <authorList>
            <person name="de Groot N.N."/>
        </authorList>
    </citation>
    <scope>NUCLEOTIDE SEQUENCE [LARGE SCALE GENOMIC DNA]</scope>
    <source>
        <strain evidence="1 2">DSM 6793</strain>
    </source>
</reference>